<evidence type="ECO:0000256" key="1">
    <source>
        <dbReference type="ARBA" id="ARBA00022737"/>
    </source>
</evidence>
<dbReference type="AlphaFoldDB" id="A0A815TZP4"/>
<reference evidence="3" key="1">
    <citation type="submission" date="2021-02" db="EMBL/GenBank/DDBJ databases">
        <authorList>
            <person name="Nowell W R."/>
        </authorList>
    </citation>
    <scope>NUCLEOTIDE SEQUENCE</scope>
</reference>
<evidence type="ECO:0000313" key="3">
    <source>
        <dbReference type="EMBL" id="CAF1512902.1"/>
    </source>
</evidence>
<dbReference type="Pfam" id="PF00595">
    <property type="entry name" value="PDZ"/>
    <property type="match status" value="1"/>
</dbReference>
<organism evidence="3 5">
    <name type="scientific">Rotaria sordida</name>
    <dbReference type="NCBI Taxonomy" id="392033"/>
    <lineage>
        <taxon>Eukaryota</taxon>
        <taxon>Metazoa</taxon>
        <taxon>Spiralia</taxon>
        <taxon>Gnathifera</taxon>
        <taxon>Rotifera</taxon>
        <taxon>Eurotatoria</taxon>
        <taxon>Bdelloidea</taxon>
        <taxon>Philodinida</taxon>
        <taxon>Philodinidae</taxon>
        <taxon>Rotaria</taxon>
    </lineage>
</organism>
<comment type="caution">
    <text evidence="3">The sequence shown here is derived from an EMBL/GenBank/DDBJ whole genome shotgun (WGS) entry which is preliminary data.</text>
</comment>
<dbReference type="PANTHER" id="PTHR14191">
    <property type="entry name" value="PDZ DOMAIN CONTAINING PROTEIN"/>
    <property type="match status" value="1"/>
</dbReference>
<dbReference type="SUPFAM" id="SSF50156">
    <property type="entry name" value="PDZ domain-like"/>
    <property type="match status" value="2"/>
</dbReference>
<name>A0A815TZP4_9BILA</name>
<protein>
    <recommendedName>
        <fullName evidence="2">PDZ domain-containing protein</fullName>
    </recommendedName>
</protein>
<dbReference type="InterPro" id="IPR036034">
    <property type="entry name" value="PDZ_sf"/>
</dbReference>
<dbReference type="PROSITE" id="PS50106">
    <property type="entry name" value="PDZ"/>
    <property type="match status" value="1"/>
</dbReference>
<dbReference type="Proteomes" id="UP000663836">
    <property type="component" value="Unassembled WGS sequence"/>
</dbReference>
<dbReference type="InterPro" id="IPR051067">
    <property type="entry name" value="NHER"/>
</dbReference>
<evidence type="ECO:0000259" key="2">
    <source>
        <dbReference type="PROSITE" id="PS50106"/>
    </source>
</evidence>
<dbReference type="GO" id="GO:0016324">
    <property type="term" value="C:apical plasma membrane"/>
    <property type="evidence" value="ECO:0007669"/>
    <property type="project" value="TreeGrafter"/>
</dbReference>
<dbReference type="GO" id="GO:0043495">
    <property type="term" value="F:protein-membrane adaptor activity"/>
    <property type="evidence" value="ECO:0007669"/>
    <property type="project" value="TreeGrafter"/>
</dbReference>
<dbReference type="Gene3D" id="2.30.42.10">
    <property type="match status" value="2"/>
</dbReference>
<dbReference type="Proteomes" id="UP000663864">
    <property type="component" value="Unassembled WGS sequence"/>
</dbReference>
<dbReference type="EMBL" id="CAJOBD010013982">
    <property type="protein sequence ID" value="CAF4195650.1"/>
    <property type="molecule type" value="Genomic_DNA"/>
</dbReference>
<accession>A0A815TZP4</accession>
<dbReference type="SMART" id="SM00228">
    <property type="entry name" value="PDZ"/>
    <property type="match status" value="2"/>
</dbReference>
<dbReference type="InterPro" id="IPR001478">
    <property type="entry name" value="PDZ"/>
</dbReference>
<sequence length="268" mass="30632">MAAELTNGNTLCNVNLRRCRLCLWDNFPGFGLTVAPALRPPHIIQLVESNSPAAAGGLRIRDVILAINDINVSKVSYDELKDIIKNTRDNYGNIELLVLDQVFYEVLKKNNQLIDPRFAKPMTAPPIMPIDYQNFPKHQPRTCEIYLNGNYTSFGIETANPLTDIGLFIQEVFPNSPAANAFLRKCDRIIEMNDEFVDDILSKIILERLCLAKAKGYVKFYVMDTKTYTYFQSKNIPLSSKEYQQSSFAKMSLTNSYINENESKYHYF</sequence>
<keyword evidence="1" id="KW-0677">Repeat</keyword>
<gene>
    <name evidence="4" type="ORF">JBS370_LOCUS36257</name>
    <name evidence="3" type="ORF">ZHD862_LOCUS38006</name>
</gene>
<proteinExistence type="predicted"/>
<feature type="domain" description="PDZ" evidence="2">
    <location>
        <begin position="13"/>
        <end position="87"/>
    </location>
</feature>
<evidence type="ECO:0000313" key="4">
    <source>
        <dbReference type="EMBL" id="CAF4195650.1"/>
    </source>
</evidence>
<evidence type="ECO:0000313" key="5">
    <source>
        <dbReference type="Proteomes" id="UP000663864"/>
    </source>
</evidence>
<dbReference type="GO" id="GO:0072659">
    <property type="term" value="P:protein localization to plasma membrane"/>
    <property type="evidence" value="ECO:0007669"/>
    <property type="project" value="TreeGrafter"/>
</dbReference>
<dbReference type="PANTHER" id="PTHR14191:SF3">
    <property type="entry name" value="NA(+)_H(+) EXCHANGE REGULATORY COFACTOR-LIKE PROTEIN NRFL-1"/>
    <property type="match status" value="1"/>
</dbReference>
<dbReference type="EMBL" id="CAJNOT010007912">
    <property type="protein sequence ID" value="CAF1512902.1"/>
    <property type="molecule type" value="Genomic_DNA"/>
</dbReference>